<dbReference type="InterPro" id="IPR029058">
    <property type="entry name" value="AB_hydrolase_fold"/>
</dbReference>
<evidence type="ECO:0000313" key="2">
    <source>
        <dbReference type="Proteomes" id="UP001432062"/>
    </source>
</evidence>
<name>A0ABZ1YRL2_9NOCA</name>
<evidence type="ECO:0000313" key="1">
    <source>
        <dbReference type="EMBL" id="WUV45900.1"/>
    </source>
</evidence>
<dbReference type="Pfam" id="PF02450">
    <property type="entry name" value="LCAT"/>
    <property type="match status" value="1"/>
</dbReference>
<sequence length="481" mass="51942">MHSIDEGADVMAIPELAWPNALGTRRHLSDDAVVIVPGIMGTELIDAESRRPLWGLRRLGWYVRAWSRGEGLEELALTEDELAGKTGRVLPNGLLRFPAYMPLVSGMEPYGPLTKAIRRASIHPEAVLEFGYDWRLPVRHNAVLLAAAAGDHLERWRKRADRPDAQLVFVAHSMGGLLCRAMPQDGELTRTISATVTMGTPFDGAVKAAVILGSGEGAPVPARRLRDVARTMPGIYDLLPMYRCVHDGLDVRHLTPTDIANLGGIHELAEAAFDTHRTRRALTEHLPLVGLRQPTPSSITIDNGVITMQGYTFRPAPNGDVERMANGIPSRFVGLGDGTVPRNSAVPERAGMFERVSQQHGSLASCAEAIDFILDVLRHRIEDRGPRLGNSDGIGIDVPDHVQPGIGWRAEIAGASRLQAMCVVSDADSGEELDHPDLMPTDDKLVADITLPAPGLYRITVTGGGGSPVSQLVMAAEPAQP</sequence>
<dbReference type="InterPro" id="IPR003386">
    <property type="entry name" value="LACT/PDAT_acylTrfase"/>
</dbReference>
<proteinExistence type="predicted"/>
<dbReference type="RefSeq" id="WP_329409417.1">
    <property type="nucleotide sequence ID" value="NZ_CP109441.1"/>
</dbReference>
<dbReference type="Proteomes" id="UP001432062">
    <property type="component" value="Chromosome"/>
</dbReference>
<dbReference type="EMBL" id="CP109441">
    <property type="protein sequence ID" value="WUV45900.1"/>
    <property type="molecule type" value="Genomic_DNA"/>
</dbReference>
<gene>
    <name evidence="1" type="ORF">OG563_43645</name>
</gene>
<dbReference type="PANTHER" id="PTHR11440">
    <property type="entry name" value="LECITHIN-CHOLESTEROL ACYLTRANSFERASE-RELATED"/>
    <property type="match status" value="1"/>
</dbReference>
<evidence type="ECO:0008006" key="3">
    <source>
        <dbReference type="Google" id="ProtNLM"/>
    </source>
</evidence>
<keyword evidence="2" id="KW-1185">Reference proteome</keyword>
<protein>
    <recommendedName>
        <fullName evidence="3">Lecithin:cholesterol acyltransferase</fullName>
    </recommendedName>
</protein>
<reference evidence="1" key="1">
    <citation type="submission" date="2022-10" db="EMBL/GenBank/DDBJ databases">
        <title>The complete genomes of actinobacterial strains from the NBC collection.</title>
        <authorList>
            <person name="Joergensen T.S."/>
            <person name="Alvarez Arevalo M."/>
            <person name="Sterndorff E.B."/>
            <person name="Faurdal D."/>
            <person name="Vuksanovic O."/>
            <person name="Mourched A.-S."/>
            <person name="Charusanti P."/>
            <person name="Shaw S."/>
            <person name="Blin K."/>
            <person name="Weber T."/>
        </authorList>
    </citation>
    <scope>NUCLEOTIDE SEQUENCE</scope>
    <source>
        <strain evidence="1">NBC_01482</strain>
    </source>
</reference>
<dbReference type="SUPFAM" id="SSF53474">
    <property type="entry name" value="alpha/beta-Hydrolases"/>
    <property type="match status" value="1"/>
</dbReference>
<accession>A0ABZ1YRL2</accession>
<organism evidence="1 2">
    <name type="scientific">Nocardia vinacea</name>
    <dbReference type="NCBI Taxonomy" id="96468"/>
    <lineage>
        <taxon>Bacteria</taxon>
        <taxon>Bacillati</taxon>
        <taxon>Actinomycetota</taxon>
        <taxon>Actinomycetes</taxon>
        <taxon>Mycobacteriales</taxon>
        <taxon>Nocardiaceae</taxon>
        <taxon>Nocardia</taxon>
    </lineage>
</organism>
<dbReference type="Gene3D" id="3.40.50.1820">
    <property type="entry name" value="alpha/beta hydrolase"/>
    <property type="match status" value="1"/>
</dbReference>